<dbReference type="Proteomes" id="UP000182379">
    <property type="component" value="Unassembled WGS sequence"/>
</dbReference>
<dbReference type="Pfam" id="PF04023">
    <property type="entry name" value="FeoA"/>
    <property type="match status" value="1"/>
</dbReference>
<dbReference type="InterPro" id="IPR038157">
    <property type="entry name" value="FeoA_core_dom"/>
</dbReference>
<gene>
    <name evidence="3" type="ORF">SAMN05216495_102173</name>
</gene>
<dbReference type="InterPro" id="IPR008988">
    <property type="entry name" value="Transcriptional_repressor_C"/>
</dbReference>
<feature type="domain" description="Ferrous iron transporter FeoA-like" evidence="2">
    <location>
        <begin position="1"/>
        <end position="72"/>
    </location>
</feature>
<accession>A0A1H2UCV8</accession>
<dbReference type="EMBL" id="FNOP01000002">
    <property type="protein sequence ID" value="SDW53847.1"/>
    <property type="molecule type" value="Genomic_DNA"/>
</dbReference>
<reference evidence="3 4" key="1">
    <citation type="submission" date="2016-10" db="EMBL/GenBank/DDBJ databases">
        <authorList>
            <person name="Varghese N."/>
            <person name="Submissions S."/>
        </authorList>
    </citation>
    <scope>NUCLEOTIDE SEQUENCE [LARGE SCALE GENOMIC DNA]</scope>
    <source>
        <strain evidence="3 4">WCC6</strain>
    </source>
</reference>
<keyword evidence="1" id="KW-0408">Iron</keyword>
<dbReference type="Gene3D" id="2.30.30.90">
    <property type="match status" value="1"/>
</dbReference>
<comment type="caution">
    <text evidence="3">The sequence shown here is derived from an EMBL/GenBank/DDBJ whole genome shotgun (WGS) entry which is preliminary data.</text>
</comment>
<dbReference type="InterPro" id="IPR007167">
    <property type="entry name" value="Fe-transptr_FeoA-like"/>
</dbReference>
<evidence type="ECO:0000259" key="2">
    <source>
        <dbReference type="SMART" id="SM00899"/>
    </source>
</evidence>
<organism evidence="3 4">
    <name type="scientific">Acidaminococcus fermentans</name>
    <dbReference type="NCBI Taxonomy" id="905"/>
    <lineage>
        <taxon>Bacteria</taxon>
        <taxon>Bacillati</taxon>
        <taxon>Bacillota</taxon>
        <taxon>Negativicutes</taxon>
        <taxon>Acidaminococcales</taxon>
        <taxon>Acidaminococcaceae</taxon>
        <taxon>Acidaminococcus</taxon>
    </lineage>
</organism>
<evidence type="ECO:0000256" key="1">
    <source>
        <dbReference type="ARBA" id="ARBA00023004"/>
    </source>
</evidence>
<dbReference type="SUPFAM" id="SSF50037">
    <property type="entry name" value="C-terminal domain of transcriptional repressors"/>
    <property type="match status" value="1"/>
</dbReference>
<name>A0A1H2UCV8_ACIFE</name>
<sequence length="78" mass="8829">MLLKDLRIGESAVVAKIELPFQIERRLQALGMTLGTRIHVLNRKGKGIMVILLRGTRFALGFNMTRNITVDKVEVDHD</sequence>
<evidence type="ECO:0000313" key="3">
    <source>
        <dbReference type="EMBL" id="SDW53847.1"/>
    </source>
</evidence>
<dbReference type="GO" id="GO:0046914">
    <property type="term" value="F:transition metal ion binding"/>
    <property type="evidence" value="ECO:0007669"/>
    <property type="project" value="InterPro"/>
</dbReference>
<dbReference type="SMART" id="SM00899">
    <property type="entry name" value="FeoA"/>
    <property type="match status" value="1"/>
</dbReference>
<dbReference type="GeneID" id="78334622"/>
<dbReference type="OMA" id="RFAMGYN"/>
<dbReference type="AlphaFoldDB" id="A0A1H2UCV8"/>
<protein>
    <submittedName>
        <fullName evidence="3">Ferrous iron transport protein A</fullName>
    </submittedName>
</protein>
<proteinExistence type="predicted"/>
<evidence type="ECO:0000313" key="4">
    <source>
        <dbReference type="Proteomes" id="UP000182379"/>
    </source>
</evidence>
<dbReference type="RefSeq" id="WP_012938249.1">
    <property type="nucleotide sequence ID" value="NZ_CALAKB010000007.1"/>
</dbReference>